<dbReference type="Pfam" id="PF20511">
    <property type="entry name" value="PMI_typeI_cat"/>
    <property type="match status" value="1"/>
</dbReference>
<dbReference type="Gene3D" id="2.60.120.10">
    <property type="entry name" value="Jelly Rolls"/>
    <property type="match status" value="2"/>
</dbReference>
<organism evidence="11 12">
    <name type="scientific">Salinithrix halophila</name>
    <dbReference type="NCBI Taxonomy" id="1485204"/>
    <lineage>
        <taxon>Bacteria</taxon>
        <taxon>Bacillati</taxon>
        <taxon>Bacillota</taxon>
        <taxon>Bacilli</taxon>
        <taxon>Bacillales</taxon>
        <taxon>Thermoactinomycetaceae</taxon>
        <taxon>Salinithrix</taxon>
    </lineage>
</organism>
<gene>
    <name evidence="11" type="primary">manA</name>
    <name evidence="11" type="ORF">ACFOUO_05820</name>
</gene>
<dbReference type="SUPFAM" id="SSF51182">
    <property type="entry name" value="RmlC-like cupins"/>
    <property type="match status" value="1"/>
</dbReference>
<evidence type="ECO:0000256" key="7">
    <source>
        <dbReference type="ARBA" id="ARBA00023235"/>
    </source>
</evidence>
<evidence type="ECO:0000256" key="5">
    <source>
        <dbReference type="ARBA" id="ARBA00022723"/>
    </source>
</evidence>
<keyword evidence="7 8" id="KW-0413">Isomerase</keyword>
<evidence type="ECO:0000259" key="9">
    <source>
        <dbReference type="Pfam" id="PF20511"/>
    </source>
</evidence>
<reference evidence="12" key="1">
    <citation type="journal article" date="2019" name="Int. J. Syst. Evol. Microbiol.">
        <title>The Global Catalogue of Microorganisms (GCM) 10K type strain sequencing project: providing services to taxonomists for standard genome sequencing and annotation.</title>
        <authorList>
            <consortium name="The Broad Institute Genomics Platform"/>
            <consortium name="The Broad Institute Genome Sequencing Center for Infectious Disease"/>
            <person name="Wu L."/>
            <person name="Ma J."/>
        </authorList>
    </citation>
    <scope>NUCLEOTIDE SEQUENCE [LARGE SCALE GENOMIC DNA]</scope>
    <source>
        <strain evidence="12">IBRC-M 10813</strain>
    </source>
</reference>
<evidence type="ECO:0000313" key="12">
    <source>
        <dbReference type="Proteomes" id="UP001595843"/>
    </source>
</evidence>
<sequence length="315" mass="36065">MQQPIFLRPVFQERIWGGTALREQFGYDIPSDRTGECWGVSAHPHGPCIVREGPYKGLTLTELWSQHPEVFNHFPSETFPLLTKILDADKDLSIQVHPDDEYAGIHEQGEQGKTECWYIIDCQEDAELVFGHYARNREELKAMVEKDAWPSLLRRIKVRPGDFFYIPNGTIHALCAGTLALEIQQNSDATYRVYDYNRTDSEGKKRELHLDKALDVTLVPHRNQVPDRQIRRLDAGEWTTFVECPYFAVHRWTVNGTVSFHQDQPFMIASIIDGEGEIEAEGETFPFYKGDHLILPTGLGPFNIKGTTVWITAHP</sequence>
<dbReference type="InterPro" id="IPR049071">
    <property type="entry name" value="MPI_cupin_dom"/>
</dbReference>
<accession>A0ABV8JEX5</accession>
<dbReference type="CDD" id="cd07010">
    <property type="entry name" value="cupin_PMI_type_I_N_bac"/>
    <property type="match status" value="1"/>
</dbReference>
<dbReference type="InterPro" id="IPR001250">
    <property type="entry name" value="Man6P_Isoase-1"/>
</dbReference>
<dbReference type="EC" id="5.3.1.8" evidence="4 8"/>
<keyword evidence="5 8" id="KW-0479">Metal-binding</keyword>
<evidence type="ECO:0000256" key="3">
    <source>
        <dbReference type="ARBA" id="ARBA00010772"/>
    </source>
</evidence>
<dbReference type="GO" id="GO:0004476">
    <property type="term" value="F:mannose-6-phosphate isomerase activity"/>
    <property type="evidence" value="ECO:0007669"/>
    <property type="project" value="UniProtKB-EC"/>
</dbReference>
<proteinExistence type="inferred from homology"/>
<comment type="cofactor">
    <cofactor evidence="2 8">
        <name>Zn(2+)</name>
        <dbReference type="ChEBI" id="CHEBI:29105"/>
    </cofactor>
</comment>
<comment type="similarity">
    <text evidence="3 8">Belongs to the mannose-6-phosphate isomerase type 1 family.</text>
</comment>
<dbReference type="InterPro" id="IPR011051">
    <property type="entry name" value="RmlC_Cupin_sf"/>
</dbReference>
<dbReference type="InterPro" id="IPR051804">
    <property type="entry name" value="Carb_Metab_Reg_Kinase/Isom"/>
</dbReference>
<dbReference type="NCBIfam" id="TIGR00218">
    <property type="entry name" value="manA"/>
    <property type="match status" value="1"/>
</dbReference>
<dbReference type="Pfam" id="PF21621">
    <property type="entry name" value="MPI_cupin_dom"/>
    <property type="match status" value="1"/>
</dbReference>
<feature type="domain" description="Phosphomannose isomerase type I catalytic" evidence="9">
    <location>
        <begin position="6"/>
        <end position="105"/>
    </location>
</feature>
<dbReference type="EMBL" id="JBHSAP010000007">
    <property type="protein sequence ID" value="MFC4076327.1"/>
    <property type="molecule type" value="Genomic_DNA"/>
</dbReference>
<comment type="caution">
    <text evidence="11">The sequence shown here is derived from an EMBL/GenBank/DDBJ whole genome shotgun (WGS) entry which is preliminary data.</text>
</comment>
<dbReference type="Proteomes" id="UP001595843">
    <property type="component" value="Unassembled WGS sequence"/>
</dbReference>
<dbReference type="InterPro" id="IPR046457">
    <property type="entry name" value="PMI_typeI_cat"/>
</dbReference>
<dbReference type="RefSeq" id="WP_380703071.1">
    <property type="nucleotide sequence ID" value="NZ_JBHSAP010000007.1"/>
</dbReference>
<name>A0ABV8JEX5_9BACL</name>
<dbReference type="InterPro" id="IPR014710">
    <property type="entry name" value="RmlC-like_jellyroll"/>
</dbReference>
<evidence type="ECO:0000259" key="10">
    <source>
        <dbReference type="Pfam" id="PF21621"/>
    </source>
</evidence>
<protein>
    <recommendedName>
        <fullName evidence="4 8">Mannose-6-phosphate isomerase</fullName>
        <ecNumber evidence="4 8">5.3.1.8</ecNumber>
    </recommendedName>
</protein>
<dbReference type="PANTHER" id="PTHR42742:SF3">
    <property type="entry name" value="FRUCTOKINASE"/>
    <property type="match status" value="1"/>
</dbReference>
<evidence type="ECO:0000313" key="11">
    <source>
        <dbReference type="EMBL" id="MFC4076327.1"/>
    </source>
</evidence>
<feature type="domain" description="Mannose-6-phosphate isomerase cupin" evidence="10">
    <location>
        <begin position="239"/>
        <end position="315"/>
    </location>
</feature>
<evidence type="ECO:0000256" key="6">
    <source>
        <dbReference type="ARBA" id="ARBA00022833"/>
    </source>
</evidence>
<dbReference type="PIRSF" id="PIRSF036894">
    <property type="entry name" value="PMI_Firm_short"/>
    <property type="match status" value="1"/>
</dbReference>
<evidence type="ECO:0000256" key="2">
    <source>
        <dbReference type="ARBA" id="ARBA00001947"/>
    </source>
</evidence>
<comment type="catalytic activity">
    <reaction evidence="1 8">
        <text>D-mannose 6-phosphate = D-fructose 6-phosphate</text>
        <dbReference type="Rhea" id="RHEA:12356"/>
        <dbReference type="ChEBI" id="CHEBI:58735"/>
        <dbReference type="ChEBI" id="CHEBI:61527"/>
        <dbReference type="EC" id="5.3.1.8"/>
    </reaction>
</comment>
<dbReference type="InterPro" id="IPR014628">
    <property type="entry name" value="Man6P_isomerase_Firm_short"/>
</dbReference>
<keyword evidence="12" id="KW-1185">Reference proteome</keyword>
<keyword evidence="6 8" id="KW-0862">Zinc</keyword>
<dbReference type="PANTHER" id="PTHR42742">
    <property type="entry name" value="TRANSCRIPTIONAL REPRESSOR MPRA"/>
    <property type="match status" value="1"/>
</dbReference>
<evidence type="ECO:0000256" key="8">
    <source>
        <dbReference type="PIRNR" id="PIRNR036894"/>
    </source>
</evidence>
<evidence type="ECO:0000256" key="1">
    <source>
        <dbReference type="ARBA" id="ARBA00000757"/>
    </source>
</evidence>
<evidence type="ECO:0000256" key="4">
    <source>
        <dbReference type="ARBA" id="ARBA00011956"/>
    </source>
</evidence>